<dbReference type="EMBL" id="NBNE01000803">
    <property type="protein sequence ID" value="OWZ17150.1"/>
    <property type="molecule type" value="Genomic_DNA"/>
</dbReference>
<dbReference type="CDD" id="cd09274">
    <property type="entry name" value="RNase_HI_RT_Ty3"/>
    <property type="match status" value="1"/>
</dbReference>
<proteinExistence type="predicted"/>
<feature type="domain" description="Reverse transcriptase RNase H-like" evidence="7">
    <location>
        <begin position="57"/>
        <end position="128"/>
    </location>
</feature>
<evidence type="ECO:0000256" key="3">
    <source>
        <dbReference type="ARBA" id="ARBA00022722"/>
    </source>
</evidence>
<evidence type="ECO:0000256" key="1">
    <source>
        <dbReference type="ARBA" id="ARBA00022679"/>
    </source>
</evidence>
<dbReference type="OrthoDB" id="163970at2759"/>
<evidence type="ECO:0000256" key="4">
    <source>
        <dbReference type="ARBA" id="ARBA00022759"/>
    </source>
</evidence>
<dbReference type="PANTHER" id="PTHR34072:SF50">
    <property type="entry name" value="NUCLEOTIDYLTRANSFERASE, RIBONUCLEASE H"/>
    <property type="match status" value="1"/>
</dbReference>
<dbReference type="GO" id="GO:0016787">
    <property type="term" value="F:hydrolase activity"/>
    <property type="evidence" value="ECO:0007669"/>
    <property type="project" value="UniProtKB-KW"/>
</dbReference>
<dbReference type="Gene3D" id="3.10.20.370">
    <property type="match status" value="1"/>
</dbReference>
<comment type="caution">
    <text evidence="8">The sequence shown here is derived from an EMBL/GenBank/DDBJ whole genome shotgun (WGS) entry which is preliminary data.</text>
</comment>
<gene>
    <name evidence="8" type="ORF">PHMEG_0008943</name>
</gene>
<dbReference type="PANTHER" id="PTHR34072">
    <property type="entry name" value="ENZYMATIC POLYPROTEIN-RELATED"/>
    <property type="match status" value="1"/>
</dbReference>
<dbReference type="SUPFAM" id="SSF56672">
    <property type="entry name" value="DNA/RNA polymerases"/>
    <property type="match status" value="1"/>
</dbReference>
<evidence type="ECO:0000256" key="2">
    <source>
        <dbReference type="ARBA" id="ARBA00022695"/>
    </source>
</evidence>
<keyword evidence="5" id="KW-0378">Hydrolase</keyword>
<keyword evidence="9" id="KW-1185">Reference proteome</keyword>
<keyword evidence="2" id="KW-0548">Nucleotidyltransferase</keyword>
<dbReference type="InterPro" id="IPR043502">
    <property type="entry name" value="DNA/RNA_pol_sf"/>
</dbReference>
<evidence type="ECO:0000256" key="5">
    <source>
        <dbReference type="ARBA" id="ARBA00022801"/>
    </source>
</evidence>
<keyword evidence="3" id="KW-0540">Nuclease</keyword>
<name>A0A225WJX6_9STRA</name>
<keyword evidence="4" id="KW-0255">Endonuclease</keyword>
<dbReference type="Pfam" id="PF17917">
    <property type="entry name" value="RT_RNaseH"/>
    <property type="match status" value="1"/>
</dbReference>
<organism evidence="8 9">
    <name type="scientific">Phytophthora megakarya</name>
    <dbReference type="NCBI Taxonomy" id="4795"/>
    <lineage>
        <taxon>Eukaryota</taxon>
        <taxon>Sar</taxon>
        <taxon>Stramenopiles</taxon>
        <taxon>Oomycota</taxon>
        <taxon>Peronosporomycetes</taxon>
        <taxon>Peronosporales</taxon>
        <taxon>Peronosporaceae</taxon>
        <taxon>Phytophthora</taxon>
    </lineage>
</organism>
<evidence type="ECO:0000256" key="6">
    <source>
        <dbReference type="ARBA" id="ARBA00022918"/>
    </source>
</evidence>
<sequence>MASKEGVSVDPRKTEAIAKFIYDFADLARPLSELSKASTRWIWSKSVDEGYLRLKLALHVTTDALGHCIVGVLSQRYDGADHIIAFYSKKLNVHERGWPTHGKEIMPIKVATEKWRHYLHGRPLILHHPQVSPKMARFLTHFSQFDALHHGTGKINVVADALSRPLRDEKDEEEG</sequence>
<evidence type="ECO:0000259" key="7">
    <source>
        <dbReference type="Pfam" id="PF17917"/>
    </source>
</evidence>
<dbReference type="Proteomes" id="UP000198211">
    <property type="component" value="Unassembled WGS sequence"/>
</dbReference>
<dbReference type="InterPro" id="IPR041373">
    <property type="entry name" value="RT_RNaseH"/>
</dbReference>
<keyword evidence="1" id="KW-0808">Transferase</keyword>
<dbReference type="AlphaFoldDB" id="A0A225WJX6"/>
<dbReference type="GO" id="GO:0003964">
    <property type="term" value="F:RNA-directed DNA polymerase activity"/>
    <property type="evidence" value="ECO:0007669"/>
    <property type="project" value="UniProtKB-KW"/>
</dbReference>
<keyword evidence="6" id="KW-0695">RNA-directed DNA polymerase</keyword>
<evidence type="ECO:0000313" key="9">
    <source>
        <dbReference type="Proteomes" id="UP000198211"/>
    </source>
</evidence>
<protein>
    <submittedName>
        <fullName evidence="8">Polyprotein</fullName>
    </submittedName>
</protein>
<evidence type="ECO:0000313" key="8">
    <source>
        <dbReference type="EMBL" id="OWZ17150.1"/>
    </source>
</evidence>
<accession>A0A225WJX6</accession>
<reference evidence="9" key="1">
    <citation type="submission" date="2017-03" db="EMBL/GenBank/DDBJ databases">
        <title>Phytopthora megakarya and P. palmivora, two closely related causual agents of cacao black pod achieved similar genome size and gene model numbers by different mechanisms.</title>
        <authorList>
            <person name="Ali S."/>
            <person name="Shao J."/>
            <person name="Larry D.J."/>
            <person name="Kronmiller B."/>
            <person name="Shen D."/>
            <person name="Strem M.D."/>
            <person name="Melnick R.L."/>
            <person name="Guiltinan M.J."/>
            <person name="Tyler B.M."/>
            <person name="Meinhardt L.W."/>
            <person name="Bailey B.A."/>
        </authorList>
    </citation>
    <scope>NUCLEOTIDE SEQUENCE [LARGE SCALE GENOMIC DNA]</scope>
    <source>
        <strain evidence="9">zdho120</strain>
    </source>
</reference>
<dbReference type="GO" id="GO:0004519">
    <property type="term" value="F:endonuclease activity"/>
    <property type="evidence" value="ECO:0007669"/>
    <property type="project" value="UniProtKB-KW"/>
</dbReference>
<dbReference type="STRING" id="4795.A0A225WJX6"/>